<accession>A0A6J4L9R3</accession>
<proteinExistence type="predicted"/>
<feature type="coiled-coil region" evidence="1">
    <location>
        <begin position="1"/>
        <end position="38"/>
    </location>
</feature>
<reference evidence="3" key="1">
    <citation type="submission" date="2020-02" db="EMBL/GenBank/DDBJ databases">
        <authorList>
            <person name="Meier V. D."/>
        </authorList>
    </citation>
    <scope>NUCLEOTIDE SEQUENCE</scope>
    <source>
        <strain evidence="3">AVDCRST_MAG29</strain>
    </source>
</reference>
<keyword evidence="1" id="KW-0175">Coiled coil</keyword>
<evidence type="ECO:0000259" key="2">
    <source>
        <dbReference type="Pfam" id="PF20537"/>
    </source>
</evidence>
<dbReference type="EMBL" id="CADCUG010000042">
    <property type="protein sequence ID" value="CAA9326413.1"/>
    <property type="molecule type" value="Genomic_DNA"/>
</dbReference>
<gene>
    <name evidence="3" type="ORF">AVDCRST_MAG29-775</name>
</gene>
<evidence type="ECO:0000313" key="3">
    <source>
        <dbReference type="EMBL" id="CAA9326413.1"/>
    </source>
</evidence>
<dbReference type="InterPro" id="IPR046640">
    <property type="entry name" value="DUF6752"/>
</dbReference>
<evidence type="ECO:0000256" key="1">
    <source>
        <dbReference type="SAM" id="Coils"/>
    </source>
</evidence>
<protein>
    <recommendedName>
        <fullName evidence="2">DUF6752 domain-containing protein</fullName>
    </recommendedName>
</protein>
<sequence>MAEVSEELVELRRRVADLEREVQENRVLNRRLAELIDVVAELLMPATYPDEQKLNEVLTRLADSR</sequence>
<dbReference type="Pfam" id="PF20537">
    <property type="entry name" value="DUF6752"/>
    <property type="match status" value="1"/>
</dbReference>
<feature type="domain" description="DUF6752" evidence="2">
    <location>
        <begin position="11"/>
        <end position="63"/>
    </location>
</feature>
<dbReference type="AlphaFoldDB" id="A0A6J4L9R3"/>
<name>A0A6J4L9R3_9ACTN</name>
<organism evidence="3">
    <name type="scientific">uncultured Nocardioidaceae bacterium</name>
    <dbReference type="NCBI Taxonomy" id="253824"/>
    <lineage>
        <taxon>Bacteria</taxon>
        <taxon>Bacillati</taxon>
        <taxon>Actinomycetota</taxon>
        <taxon>Actinomycetes</taxon>
        <taxon>Propionibacteriales</taxon>
        <taxon>Nocardioidaceae</taxon>
        <taxon>environmental samples</taxon>
    </lineage>
</organism>